<dbReference type="OrthoDB" id="10591539at2759"/>
<evidence type="ECO:0000313" key="3">
    <source>
        <dbReference type="EMBL" id="CAG5140866.1"/>
    </source>
</evidence>
<dbReference type="GeneID" id="67020106"/>
<feature type="chain" id="PRO_5035147186" evidence="2">
    <location>
        <begin position="19"/>
        <end position="172"/>
    </location>
</feature>
<feature type="region of interest" description="Disordered" evidence="1">
    <location>
        <begin position="82"/>
        <end position="172"/>
    </location>
</feature>
<evidence type="ECO:0000313" key="4">
    <source>
        <dbReference type="Proteomes" id="UP000676310"/>
    </source>
</evidence>
<protein>
    <submittedName>
        <fullName evidence="3">Uncharacterized protein</fullName>
    </submittedName>
</protein>
<gene>
    <name evidence="3" type="ORF">ALTATR162_LOCUS804</name>
</gene>
<organism evidence="3 4">
    <name type="scientific">Alternaria atra</name>
    <dbReference type="NCBI Taxonomy" id="119953"/>
    <lineage>
        <taxon>Eukaryota</taxon>
        <taxon>Fungi</taxon>
        <taxon>Dikarya</taxon>
        <taxon>Ascomycota</taxon>
        <taxon>Pezizomycotina</taxon>
        <taxon>Dothideomycetes</taxon>
        <taxon>Pleosporomycetidae</taxon>
        <taxon>Pleosporales</taxon>
        <taxon>Pleosporineae</taxon>
        <taxon>Pleosporaceae</taxon>
        <taxon>Alternaria</taxon>
        <taxon>Alternaria sect. Ulocladioides</taxon>
    </lineage>
</organism>
<dbReference type="RefSeq" id="XP_043164333.1">
    <property type="nucleotide sequence ID" value="XM_043308398.1"/>
</dbReference>
<keyword evidence="2" id="KW-0732">Signal</keyword>
<name>A0A8J2HSG9_9PLEO</name>
<evidence type="ECO:0000256" key="1">
    <source>
        <dbReference type="SAM" id="MobiDB-lite"/>
    </source>
</evidence>
<comment type="caution">
    <text evidence="3">The sequence shown here is derived from an EMBL/GenBank/DDBJ whole genome shotgun (WGS) entry which is preliminary data.</text>
</comment>
<reference evidence="3" key="1">
    <citation type="submission" date="2021-05" db="EMBL/GenBank/DDBJ databases">
        <authorList>
            <person name="Stam R."/>
        </authorList>
    </citation>
    <scope>NUCLEOTIDE SEQUENCE</scope>
    <source>
        <strain evidence="3">CS162</strain>
    </source>
</reference>
<evidence type="ECO:0000256" key="2">
    <source>
        <dbReference type="SAM" id="SignalP"/>
    </source>
</evidence>
<feature type="signal peptide" evidence="2">
    <location>
        <begin position="1"/>
        <end position="18"/>
    </location>
</feature>
<dbReference type="Proteomes" id="UP000676310">
    <property type="component" value="Unassembled WGS sequence"/>
</dbReference>
<sequence length="172" mass="18540">MHARAIILAAAMVLPIIAAPVPAPISSISPIPTVERRSDFSVANLFRDLLKRESVVEITHNFGEPNEGVIETSVVEARQRMGRSVGRGDRRDAAAQPEPIKFNTPGGHRRDAEAGGIKFNTSGGHRRDAEPIKFNTPGGHRRDAEAGGIKFNTSGGHRRDAEPIKFNTPGGH</sequence>
<keyword evidence="4" id="KW-1185">Reference proteome</keyword>
<dbReference type="EMBL" id="CAJRGZ010000015">
    <property type="protein sequence ID" value="CAG5140866.1"/>
    <property type="molecule type" value="Genomic_DNA"/>
</dbReference>
<accession>A0A8J2HSG9</accession>
<dbReference type="AlphaFoldDB" id="A0A8J2HSG9"/>
<proteinExistence type="predicted"/>